<feature type="chain" id="PRO_5016268194" evidence="1">
    <location>
        <begin position="23"/>
        <end position="190"/>
    </location>
</feature>
<reference evidence="2 3" key="1">
    <citation type="submission" date="2018-05" db="EMBL/GenBank/DDBJ databases">
        <title>Genomic Encyclopedia of Type Strains, Phase IV (KMG-V): Genome sequencing to study the core and pangenomes of soil and plant-associated prokaryotes.</title>
        <authorList>
            <person name="Whitman W."/>
        </authorList>
    </citation>
    <scope>NUCLEOTIDE SEQUENCE [LARGE SCALE GENOMIC DNA]</scope>
    <source>
        <strain evidence="2 3">SLV-132</strain>
    </source>
</reference>
<name>A0A316ENJ4_9BURK</name>
<dbReference type="Proteomes" id="UP000245754">
    <property type="component" value="Unassembled WGS sequence"/>
</dbReference>
<evidence type="ECO:0000313" key="3">
    <source>
        <dbReference type="Proteomes" id="UP000245754"/>
    </source>
</evidence>
<keyword evidence="1" id="KW-0732">Signal</keyword>
<dbReference type="EMBL" id="QGGT01000009">
    <property type="protein sequence ID" value="PWK31547.1"/>
    <property type="molecule type" value="Genomic_DNA"/>
</dbReference>
<evidence type="ECO:0000256" key="1">
    <source>
        <dbReference type="SAM" id="SignalP"/>
    </source>
</evidence>
<dbReference type="RefSeq" id="WP_109585372.1">
    <property type="nucleotide sequence ID" value="NZ_QGGT01000009.1"/>
</dbReference>
<dbReference type="AlphaFoldDB" id="A0A316ENJ4"/>
<organism evidence="2 3">
    <name type="scientific">Cupriavidus plantarum</name>
    <dbReference type="NCBI Taxonomy" id="942865"/>
    <lineage>
        <taxon>Bacteria</taxon>
        <taxon>Pseudomonadati</taxon>
        <taxon>Pseudomonadota</taxon>
        <taxon>Betaproteobacteria</taxon>
        <taxon>Burkholderiales</taxon>
        <taxon>Burkholderiaceae</taxon>
        <taxon>Cupriavidus</taxon>
    </lineage>
</organism>
<evidence type="ECO:0000313" key="2">
    <source>
        <dbReference type="EMBL" id="PWK31547.1"/>
    </source>
</evidence>
<accession>A0A316ENJ4</accession>
<gene>
    <name evidence="2" type="ORF">C7419_1094</name>
</gene>
<comment type="caution">
    <text evidence="2">The sequence shown here is derived from an EMBL/GenBank/DDBJ whole genome shotgun (WGS) entry which is preliminary data.</text>
</comment>
<protein>
    <submittedName>
        <fullName evidence="2">Uncharacterized protein</fullName>
    </submittedName>
</protein>
<keyword evidence="3" id="KW-1185">Reference proteome</keyword>
<proteinExistence type="predicted"/>
<feature type="signal peptide" evidence="1">
    <location>
        <begin position="1"/>
        <end position="22"/>
    </location>
</feature>
<sequence length="190" mass="19794">MLKAFRFAGVFIFAAVSTGALAQPAQPAPPAAAPLGLELGVSKCAKLTHAQNHVNAGKAAWAGGDAIEIKHLERFNLPGLTRVIVNCDGSDAVALVTLTFDRTALGEVTKKLDARYESKRKTDPGAENGYAEWAAANGSIELLYGRDSKQFTTAYWAKGAKAKYFAYGGAQPTGPAPAPAAPAARVPAPL</sequence>